<dbReference type="STRING" id="167879.CPS_0426"/>
<proteinExistence type="predicted"/>
<name>Q489T0_COLP3</name>
<dbReference type="Proteomes" id="UP000000547">
    <property type="component" value="Chromosome"/>
</dbReference>
<organism evidence="1 2">
    <name type="scientific">Colwellia psychrerythraea (strain 34H / ATCC BAA-681)</name>
    <name type="common">Vibrio psychroerythus</name>
    <dbReference type="NCBI Taxonomy" id="167879"/>
    <lineage>
        <taxon>Bacteria</taxon>
        <taxon>Pseudomonadati</taxon>
        <taxon>Pseudomonadota</taxon>
        <taxon>Gammaproteobacteria</taxon>
        <taxon>Alteromonadales</taxon>
        <taxon>Colwelliaceae</taxon>
        <taxon>Colwellia</taxon>
    </lineage>
</organism>
<evidence type="ECO:0000313" key="1">
    <source>
        <dbReference type="EMBL" id="AAZ26424.1"/>
    </source>
</evidence>
<dbReference type="KEGG" id="cps:CPS_0426"/>
<dbReference type="HOGENOM" id="CLU_3388875_0_0_6"/>
<reference evidence="1" key="1">
    <citation type="journal article" date="2005" name="Proc. Natl. Acad. Sci. U.S.A.">
        <title>The psychrophilic lifestyle as revealed by the genome sequence of Colwellia psychrerythraea 34H through genomic and proteomic analyses.</title>
        <authorList>
            <person name="Methe B.A."/>
            <person name="Nelson K.E."/>
            <person name="Deming J.W."/>
            <person name="Momen B."/>
            <person name="Melamud E."/>
            <person name="Zhang X."/>
            <person name="Moult J."/>
            <person name="Madupu R."/>
            <person name="Nelson W.C."/>
            <person name="Dodson R.J."/>
            <person name="Brinkac L.M."/>
            <person name="Daugherty S.C."/>
            <person name="Durkin A.S."/>
            <person name="DeBoy R.T."/>
            <person name="Kolonay J.F."/>
            <person name="Sullivan S.A."/>
            <person name="Zhou L."/>
            <person name="Davidsen T.M."/>
            <person name="Wu M."/>
            <person name="Huston A.L."/>
            <person name="Lewis M."/>
            <person name="Weaver B."/>
            <person name="Weidman J.F."/>
            <person name="Khouri H."/>
            <person name="Utterback T.R."/>
            <person name="Feldblyum T.V."/>
            <person name="Fraser C.M."/>
        </authorList>
    </citation>
    <scope>NUCLEOTIDE SEQUENCE [LARGE SCALE GENOMIC DNA]</scope>
    <source>
        <strain evidence="1">34H</strain>
    </source>
</reference>
<gene>
    <name evidence="1" type="ordered locus">CPS_0426</name>
</gene>
<dbReference type="AlphaFoldDB" id="Q489T0"/>
<accession>Q489T0</accession>
<protein>
    <submittedName>
        <fullName evidence="1">Uncharacterized protein</fullName>
    </submittedName>
</protein>
<sequence>MNSANLAQIVSKTNFFITTVMKGDISRNNLIS</sequence>
<dbReference type="EMBL" id="CP000083">
    <property type="protein sequence ID" value="AAZ26424.1"/>
    <property type="molecule type" value="Genomic_DNA"/>
</dbReference>
<evidence type="ECO:0000313" key="2">
    <source>
        <dbReference type="Proteomes" id="UP000000547"/>
    </source>
</evidence>